<dbReference type="EMBL" id="JAVRQU010000013">
    <property type="protein sequence ID" value="KAK5696023.1"/>
    <property type="molecule type" value="Genomic_DNA"/>
</dbReference>
<proteinExistence type="predicted"/>
<dbReference type="PROSITE" id="PS51253">
    <property type="entry name" value="HTH_CENPB"/>
    <property type="match status" value="1"/>
</dbReference>
<feature type="region of interest" description="Disordered" evidence="3">
    <location>
        <begin position="1"/>
        <end position="58"/>
    </location>
</feature>
<dbReference type="Pfam" id="PF03221">
    <property type="entry name" value="HTH_Tnp_Tc5"/>
    <property type="match status" value="1"/>
</dbReference>
<feature type="region of interest" description="Disordered" evidence="3">
    <location>
        <begin position="420"/>
        <end position="455"/>
    </location>
</feature>
<dbReference type="SUPFAM" id="SSF46689">
    <property type="entry name" value="Homeodomain-like"/>
    <property type="match status" value="2"/>
</dbReference>
<dbReference type="Proteomes" id="UP001310594">
    <property type="component" value="Unassembled WGS sequence"/>
</dbReference>
<feature type="compositionally biased region" description="Low complexity" evidence="3">
    <location>
        <begin position="274"/>
        <end position="289"/>
    </location>
</feature>
<name>A0AAN7VQ44_9PEZI</name>
<dbReference type="SMART" id="SM00674">
    <property type="entry name" value="CENPB"/>
    <property type="match status" value="1"/>
</dbReference>
<evidence type="ECO:0000313" key="5">
    <source>
        <dbReference type="EMBL" id="KAK5696023.1"/>
    </source>
</evidence>
<organism evidence="5 6">
    <name type="scientific">Elasticomyces elasticus</name>
    <dbReference type="NCBI Taxonomy" id="574655"/>
    <lineage>
        <taxon>Eukaryota</taxon>
        <taxon>Fungi</taxon>
        <taxon>Dikarya</taxon>
        <taxon>Ascomycota</taxon>
        <taxon>Pezizomycotina</taxon>
        <taxon>Dothideomycetes</taxon>
        <taxon>Dothideomycetidae</taxon>
        <taxon>Mycosphaerellales</taxon>
        <taxon>Teratosphaeriaceae</taxon>
        <taxon>Elasticomyces</taxon>
    </lineage>
</organism>
<feature type="compositionally biased region" description="Polar residues" evidence="3">
    <location>
        <begin position="330"/>
        <end position="349"/>
    </location>
</feature>
<dbReference type="Pfam" id="PF04218">
    <property type="entry name" value="CENP-B_N"/>
    <property type="match status" value="1"/>
</dbReference>
<evidence type="ECO:0000259" key="4">
    <source>
        <dbReference type="PROSITE" id="PS51253"/>
    </source>
</evidence>
<dbReference type="PANTHER" id="PTHR19303:SF70">
    <property type="entry name" value="HTH CENPB-TYPE DOMAIN-CONTAINING PROTEIN"/>
    <property type="match status" value="1"/>
</dbReference>
<dbReference type="Gene3D" id="1.10.10.60">
    <property type="entry name" value="Homeodomain-like"/>
    <property type="match status" value="2"/>
</dbReference>
<protein>
    <recommendedName>
        <fullName evidence="4">HTH CENPB-type domain-containing protein</fullName>
    </recommendedName>
</protein>
<comment type="caution">
    <text evidence="5">The sequence shown here is derived from an EMBL/GenBank/DDBJ whole genome shotgun (WGS) entry which is preliminary data.</text>
</comment>
<feature type="domain" description="HTH CENPB-type" evidence="4">
    <location>
        <begin position="173"/>
        <end position="246"/>
    </location>
</feature>
<dbReference type="PANTHER" id="PTHR19303">
    <property type="entry name" value="TRANSPOSON"/>
    <property type="match status" value="1"/>
</dbReference>
<sequence>MVADDEQHGRYQSSTPVGSGWEHIYPHSTHGTPAQEYTGFSFSPHMPMEPSFSSSSIPQRPLPPQLQPLIMPAWPSMLNNSSHSTFQPMFAQPVQPIQPMLPTPVSATSMRPTPTPRKTLTDLDRKRMCQYAEEHPNAKQTEIGGIFGVERSTVSKVLRQKEKYLFQDDGSRSPIKRAKGRTPDVEKALGVWARNQERKGLPLTDEAIREKARAFASTSTTPEIQQSWSSSWIEKFKQKNNLLGARSRKGSLAPEDAEFISGAASASHTPSLNGTSPVSPQGVGSPSPVELRNAKSRDSLKNESPDDYLDFASRHAPFHSQSATSLNSAFTDTTHSSFSPGPLSPTSPFYTPDSGTAPGPFIQTPPLTARPILPAPTSSNAHRPRSQTFPQIDHYMGGTSSSEALTPKLSIAGVLDSPMEEAPDPISSMDDSVRTTRPEERPHTVTPSDMMRPPPLPAHILANEARREITPSTSNSSLRGATSAEDALRALQVVHGFIEQQPGGFLDYQESVTVGKLMEKLKLQSRANSTA</sequence>
<dbReference type="InterPro" id="IPR006600">
    <property type="entry name" value="HTH_CenpB_DNA-bd_dom"/>
</dbReference>
<feature type="compositionally biased region" description="Basic and acidic residues" evidence="3">
    <location>
        <begin position="292"/>
        <end position="304"/>
    </location>
</feature>
<feature type="compositionally biased region" description="Basic and acidic residues" evidence="3">
    <location>
        <begin position="431"/>
        <end position="443"/>
    </location>
</feature>
<dbReference type="AlphaFoldDB" id="A0AAN7VQ44"/>
<keyword evidence="1" id="KW-0238">DNA-binding</keyword>
<evidence type="ECO:0000256" key="3">
    <source>
        <dbReference type="SAM" id="MobiDB-lite"/>
    </source>
</evidence>
<evidence type="ECO:0000256" key="1">
    <source>
        <dbReference type="ARBA" id="ARBA00023125"/>
    </source>
</evidence>
<dbReference type="GO" id="GO:0005634">
    <property type="term" value="C:nucleus"/>
    <property type="evidence" value="ECO:0007669"/>
    <property type="project" value="TreeGrafter"/>
</dbReference>
<dbReference type="GO" id="GO:0003677">
    <property type="term" value="F:DNA binding"/>
    <property type="evidence" value="ECO:0007669"/>
    <property type="project" value="UniProtKB-KW"/>
</dbReference>
<evidence type="ECO:0000256" key="2">
    <source>
        <dbReference type="ARBA" id="ARBA00023242"/>
    </source>
</evidence>
<keyword evidence="2" id="KW-0539">Nucleus</keyword>
<dbReference type="InterPro" id="IPR050863">
    <property type="entry name" value="CenT-Element_Derived"/>
</dbReference>
<feature type="region of interest" description="Disordered" evidence="3">
    <location>
        <begin position="330"/>
        <end position="388"/>
    </location>
</feature>
<feature type="region of interest" description="Disordered" evidence="3">
    <location>
        <begin position="265"/>
        <end position="308"/>
    </location>
</feature>
<reference evidence="5" key="1">
    <citation type="submission" date="2023-08" db="EMBL/GenBank/DDBJ databases">
        <title>Black Yeasts Isolated from many extreme environments.</title>
        <authorList>
            <person name="Coleine C."/>
            <person name="Stajich J.E."/>
            <person name="Selbmann L."/>
        </authorList>
    </citation>
    <scope>NUCLEOTIDE SEQUENCE</scope>
    <source>
        <strain evidence="5">CCFEE 5810</strain>
    </source>
</reference>
<feature type="compositionally biased region" description="Polar residues" evidence="3">
    <location>
        <begin position="376"/>
        <end position="388"/>
    </location>
</feature>
<dbReference type="InterPro" id="IPR007889">
    <property type="entry name" value="HTH_Psq"/>
</dbReference>
<gene>
    <name evidence="5" type="ORF">LTR97_008443</name>
</gene>
<accession>A0AAN7VQ44</accession>
<dbReference type="InterPro" id="IPR009057">
    <property type="entry name" value="Homeodomain-like_sf"/>
</dbReference>
<evidence type="ECO:0000313" key="6">
    <source>
        <dbReference type="Proteomes" id="UP001310594"/>
    </source>
</evidence>